<comment type="caution">
    <text evidence="1">The sequence shown here is derived from an EMBL/GenBank/DDBJ whole genome shotgun (WGS) entry which is preliminary data.</text>
</comment>
<gene>
    <name evidence="1" type="ORF">QS748_01445</name>
</gene>
<reference evidence="1 2" key="1">
    <citation type="journal article" date="2023" name="bioRxiv">
        <title>An intranuclear bacterial parasite of deep-sea mussels expresses apoptosis inhibitors acquired from its host.</title>
        <authorList>
            <person name="Gonzalez Porras M.A."/>
            <person name="Assie A."/>
            <person name="Tietjen M."/>
            <person name="Violette M."/>
            <person name="Kleiner M."/>
            <person name="Gruber-Vodicka H."/>
            <person name="Dubilier N."/>
            <person name="Leisch N."/>
        </authorList>
    </citation>
    <scope>NUCLEOTIDE SEQUENCE [LARGE SCALE GENOMIC DNA]</scope>
    <source>
        <strain evidence="1">IAP13</strain>
    </source>
</reference>
<dbReference type="EMBL" id="JASXSV010000001">
    <property type="protein sequence ID" value="MDP0587926.1"/>
    <property type="molecule type" value="Genomic_DNA"/>
</dbReference>
<organism evidence="1 2">
    <name type="scientific">Candidatus Endonucleibacter bathymodioli</name>
    <dbReference type="NCBI Taxonomy" id="539814"/>
    <lineage>
        <taxon>Bacteria</taxon>
        <taxon>Pseudomonadati</taxon>
        <taxon>Pseudomonadota</taxon>
        <taxon>Gammaproteobacteria</taxon>
        <taxon>Oceanospirillales</taxon>
        <taxon>Endozoicomonadaceae</taxon>
        <taxon>Candidatus Endonucleibacter</taxon>
    </lineage>
</organism>
<evidence type="ECO:0000313" key="1">
    <source>
        <dbReference type="EMBL" id="MDP0587926.1"/>
    </source>
</evidence>
<protein>
    <submittedName>
        <fullName evidence="1">Uncharacterized protein</fullName>
    </submittedName>
</protein>
<proteinExistence type="predicted"/>
<name>A0AA90SLL8_9GAMM</name>
<dbReference type="Proteomes" id="UP001178148">
    <property type="component" value="Unassembled WGS sequence"/>
</dbReference>
<accession>A0AA90SLL8</accession>
<keyword evidence="2" id="KW-1185">Reference proteome</keyword>
<sequence length="48" mass="5488">MVLLVCCLLTYNDNEYEMIAENAKSIIIQQLMDKAAMFARIHEGKIVV</sequence>
<evidence type="ECO:0000313" key="2">
    <source>
        <dbReference type="Proteomes" id="UP001178148"/>
    </source>
</evidence>
<dbReference type="AlphaFoldDB" id="A0AA90SLL8"/>